<sequence>MPPADDDAAVRRAVLDDLRAYVRHQFALWISNPQTPHGRSAD</sequence>
<dbReference type="EMBL" id="JARHTQ010000025">
    <property type="protein sequence ID" value="MDF2259751.1"/>
    <property type="molecule type" value="Genomic_DNA"/>
</dbReference>
<proteinExistence type="predicted"/>
<protein>
    <submittedName>
        <fullName evidence="1">Uncharacterized protein</fullName>
    </submittedName>
</protein>
<evidence type="ECO:0000313" key="1">
    <source>
        <dbReference type="EMBL" id="MDF2259751.1"/>
    </source>
</evidence>
<organism evidence="1 2">
    <name type="scientific">Streptantibioticus ferralitis</name>
    <dbReference type="NCBI Taxonomy" id="236510"/>
    <lineage>
        <taxon>Bacteria</taxon>
        <taxon>Bacillati</taxon>
        <taxon>Actinomycetota</taxon>
        <taxon>Actinomycetes</taxon>
        <taxon>Kitasatosporales</taxon>
        <taxon>Streptomycetaceae</taxon>
        <taxon>Streptantibioticus</taxon>
    </lineage>
</organism>
<comment type="caution">
    <text evidence="1">The sequence shown here is derived from an EMBL/GenBank/DDBJ whole genome shotgun (WGS) entry which is preliminary data.</text>
</comment>
<keyword evidence="2" id="KW-1185">Reference proteome</keyword>
<dbReference type="Proteomes" id="UP001220022">
    <property type="component" value="Unassembled WGS sequence"/>
</dbReference>
<name>A0ABT5Z7E2_9ACTN</name>
<evidence type="ECO:0000313" key="2">
    <source>
        <dbReference type="Proteomes" id="UP001220022"/>
    </source>
</evidence>
<dbReference type="RefSeq" id="WP_275819670.1">
    <property type="nucleotide sequence ID" value="NZ_BAAANM010000028.1"/>
</dbReference>
<accession>A0ABT5Z7E2</accession>
<gene>
    <name evidence="1" type="ORF">P2L57_29725</name>
</gene>
<reference evidence="1 2" key="1">
    <citation type="submission" date="2023-03" db="EMBL/GenBank/DDBJ databases">
        <title>Draft genome sequence of type strain Streptomyces ferralitis JCM 14344.</title>
        <authorList>
            <person name="Klaysubun C."/>
            <person name="Duangmal K."/>
        </authorList>
    </citation>
    <scope>NUCLEOTIDE SEQUENCE [LARGE SCALE GENOMIC DNA]</scope>
    <source>
        <strain evidence="1 2">JCM 14344</strain>
    </source>
</reference>